<evidence type="ECO:0000256" key="4">
    <source>
        <dbReference type="ARBA" id="ARBA00022692"/>
    </source>
</evidence>
<reference evidence="13 14" key="1">
    <citation type="submission" date="2018-09" db="EMBL/GenBank/DDBJ databases">
        <authorList>
            <person name="Livingstone P.G."/>
            <person name="Whitworth D.E."/>
        </authorList>
    </citation>
    <scope>NUCLEOTIDE SEQUENCE [LARGE SCALE GENOMIC DNA]</scope>
    <source>
        <strain evidence="13 14">CA031B</strain>
    </source>
</reference>
<dbReference type="InterPro" id="IPR009056">
    <property type="entry name" value="Cyt_c-like_dom"/>
</dbReference>
<evidence type="ECO:0000256" key="10">
    <source>
        <dbReference type="SAM" id="Phobius"/>
    </source>
</evidence>
<name>A0ABX9QMJ1_9BACT</name>
<proteinExistence type="inferred from homology"/>
<organism evidence="13 14">
    <name type="scientific">Corallococcus praedator</name>
    <dbReference type="NCBI Taxonomy" id="2316724"/>
    <lineage>
        <taxon>Bacteria</taxon>
        <taxon>Pseudomonadati</taxon>
        <taxon>Myxococcota</taxon>
        <taxon>Myxococcia</taxon>
        <taxon>Myxococcales</taxon>
        <taxon>Cystobacterineae</taxon>
        <taxon>Myxococcaceae</taxon>
        <taxon>Corallococcus</taxon>
    </lineage>
</organism>
<accession>A0ABX9QMJ1</accession>
<dbReference type="PANTHER" id="PTHR31632:SF2">
    <property type="entry name" value="PLASMA MEMBRANE IRON PERMEASE"/>
    <property type="match status" value="1"/>
</dbReference>
<keyword evidence="14" id="KW-1185">Reference proteome</keyword>
<evidence type="ECO:0000256" key="9">
    <source>
        <dbReference type="PROSITE-ProRule" id="PRU00433"/>
    </source>
</evidence>
<feature type="transmembrane region" description="Helical" evidence="10">
    <location>
        <begin position="580"/>
        <end position="601"/>
    </location>
</feature>
<evidence type="ECO:0000259" key="12">
    <source>
        <dbReference type="PROSITE" id="PS51007"/>
    </source>
</evidence>
<keyword evidence="11" id="KW-0732">Signal</keyword>
<comment type="subcellular location">
    <subcellularLocation>
        <location evidence="1">Membrane</location>
        <topology evidence="1">Multi-pass membrane protein</topology>
    </subcellularLocation>
</comment>
<dbReference type="Proteomes" id="UP000278907">
    <property type="component" value="Unassembled WGS sequence"/>
</dbReference>
<evidence type="ECO:0000256" key="2">
    <source>
        <dbReference type="ARBA" id="ARBA00008333"/>
    </source>
</evidence>
<dbReference type="InterPro" id="IPR004923">
    <property type="entry name" value="FTR1/Fip1/EfeU"/>
</dbReference>
<feature type="transmembrane region" description="Helical" evidence="10">
    <location>
        <begin position="537"/>
        <end position="560"/>
    </location>
</feature>
<dbReference type="SUPFAM" id="SSF46626">
    <property type="entry name" value="Cytochrome c"/>
    <property type="match status" value="1"/>
</dbReference>
<keyword evidence="3 9" id="KW-0349">Heme</keyword>
<dbReference type="Pfam" id="PF03239">
    <property type="entry name" value="FTR1"/>
    <property type="match status" value="1"/>
</dbReference>
<feature type="domain" description="Cytochrome c" evidence="12">
    <location>
        <begin position="127"/>
        <end position="215"/>
    </location>
</feature>
<feature type="transmembrane region" description="Helical" evidence="10">
    <location>
        <begin position="398"/>
        <end position="416"/>
    </location>
</feature>
<dbReference type="PROSITE" id="PS51007">
    <property type="entry name" value="CYTC"/>
    <property type="match status" value="1"/>
</dbReference>
<evidence type="ECO:0000256" key="1">
    <source>
        <dbReference type="ARBA" id="ARBA00004141"/>
    </source>
</evidence>
<comment type="similarity">
    <text evidence="2">Belongs to the oxidase-dependent Fe transporter (OFeT) (TC 9.A.10.1) family.</text>
</comment>
<dbReference type="InterPro" id="IPR036909">
    <property type="entry name" value="Cyt_c-like_dom_sf"/>
</dbReference>
<evidence type="ECO:0000256" key="11">
    <source>
        <dbReference type="SAM" id="SignalP"/>
    </source>
</evidence>
<evidence type="ECO:0000256" key="6">
    <source>
        <dbReference type="ARBA" id="ARBA00022989"/>
    </source>
</evidence>
<dbReference type="Pfam" id="PF00034">
    <property type="entry name" value="Cytochrom_C"/>
    <property type="match status" value="1"/>
</dbReference>
<feature type="transmembrane region" description="Helical" evidence="10">
    <location>
        <begin position="506"/>
        <end position="525"/>
    </location>
</feature>
<feature type="transmembrane region" description="Helical" evidence="10">
    <location>
        <begin position="468"/>
        <end position="486"/>
    </location>
</feature>
<dbReference type="PANTHER" id="PTHR31632">
    <property type="entry name" value="IRON TRANSPORTER FTH1"/>
    <property type="match status" value="1"/>
</dbReference>
<feature type="chain" id="PRO_5047507254" evidence="11">
    <location>
        <begin position="22"/>
        <end position="627"/>
    </location>
</feature>
<feature type="transmembrane region" description="Helical" evidence="10">
    <location>
        <begin position="428"/>
        <end position="448"/>
    </location>
</feature>
<keyword evidence="5 9" id="KW-0479">Metal-binding</keyword>
<sequence length="627" mass="67230">MNRAASVTLCLLLALSSTVRAEAPASDEGRTWHRLVGILQYLQADYPAAVSSRSEFELTEQKSFAAEALDAAKDLGPAAATFVPRVQAIQARVDQSIDPEGVSRDCGELVESLVLAGGLARSPRKTPDLEHGAKLFQANCAACHGVDGKAAVAIAATMEPAPANFQDPELMEEGLTPYKAFNTTSFGVPGTAMPAYPTLSEDDRWSLAFFVFTLRQPPCQGEPPRASLERLATATDAELAKEYGADKVACLRQDMPDEDEEKALLAARQSVGNAMRMAAAGDYLGAKTELLDAYLNGLEPVEPKLRGRDPVLTQKLEEAFMQARLAAERKSPHLQDEGRELLSLLDQARKANGGTTDMLSVMWLTLLILLREGFEATIIVTALLAALKKMKAMDQVRVVHTGWVSALIVGALAYVLGRKLLAGAQREWMEGVTALVAVGMLLYAALWLNARANVSHFMGELRQRMQGALGRGSTFGLFAIAFTSVLRESFETAIFLQGLAVDSAAGVAWGVAAGIAALAVLVLFINRMGYRLPMKALFNLSTVVLVVTAVMLLGKGIHSLQEVGALPLVPVRFITVDMLGLYPDALSLVPQVLLAVAPLLYRAVMRRRARVDAAGAGDGATQPPPLR</sequence>
<keyword evidence="6 10" id="KW-1133">Transmembrane helix</keyword>
<evidence type="ECO:0000256" key="5">
    <source>
        <dbReference type="ARBA" id="ARBA00022723"/>
    </source>
</evidence>
<keyword evidence="4 10" id="KW-0812">Transmembrane</keyword>
<keyword evidence="7 9" id="KW-0408">Iron</keyword>
<keyword evidence="8 10" id="KW-0472">Membrane</keyword>
<comment type="caution">
    <text evidence="13">The sequence shown here is derived from an EMBL/GenBank/DDBJ whole genome shotgun (WGS) entry which is preliminary data.</text>
</comment>
<evidence type="ECO:0000313" key="14">
    <source>
        <dbReference type="Proteomes" id="UP000278907"/>
    </source>
</evidence>
<dbReference type="Gene3D" id="1.10.760.10">
    <property type="entry name" value="Cytochrome c-like domain"/>
    <property type="match status" value="1"/>
</dbReference>
<dbReference type="EMBL" id="RAWI01000036">
    <property type="protein sequence ID" value="RKI13677.1"/>
    <property type="molecule type" value="Genomic_DNA"/>
</dbReference>
<protein>
    <submittedName>
        <fullName evidence="13">Cytochrome C</fullName>
    </submittedName>
</protein>
<evidence type="ECO:0000313" key="13">
    <source>
        <dbReference type="EMBL" id="RKI13677.1"/>
    </source>
</evidence>
<evidence type="ECO:0000256" key="3">
    <source>
        <dbReference type="ARBA" id="ARBA00022617"/>
    </source>
</evidence>
<gene>
    <name evidence="13" type="ORF">D7Y13_07210</name>
</gene>
<evidence type="ECO:0000256" key="8">
    <source>
        <dbReference type="ARBA" id="ARBA00023136"/>
    </source>
</evidence>
<dbReference type="RefSeq" id="WP_120583386.1">
    <property type="nucleotide sequence ID" value="NZ_RAWI01000036.1"/>
</dbReference>
<feature type="signal peptide" evidence="11">
    <location>
        <begin position="1"/>
        <end position="21"/>
    </location>
</feature>
<feature type="transmembrane region" description="Helical" evidence="10">
    <location>
        <begin position="361"/>
        <end position="386"/>
    </location>
</feature>
<evidence type="ECO:0000256" key="7">
    <source>
        <dbReference type="ARBA" id="ARBA00023004"/>
    </source>
</evidence>